<evidence type="ECO:0000256" key="1">
    <source>
        <dbReference type="SAM" id="SignalP"/>
    </source>
</evidence>
<dbReference type="EMBL" id="CP076724">
    <property type="protein sequence ID" value="QWV99300.1"/>
    <property type="molecule type" value="Genomic_DNA"/>
</dbReference>
<evidence type="ECO:0000313" key="2">
    <source>
        <dbReference type="EMBL" id="QWV99300.1"/>
    </source>
</evidence>
<feature type="signal peptide" evidence="1">
    <location>
        <begin position="1"/>
        <end position="19"/>
    </location>
</feature>
<feature type="chain" id="PRO_5045541351" description="Lipoprotein" evidence="1">
    <location>
        <begin position="20"/>
        <end position="312"/>
    </location>
</feature>
<proteinExistence type="predicted"/>
<accession>A0ABX8JV58</accession>
<name>A0ABX8JV58_9BACT</name>
<dbReference type="Proteomes" id="UP000683493">
    <property type="component" value="Chromosome"/>
</dbReference>
<protein>
    <recommendedName>
        <fullName evidence="4">Lipoprotein</fullName>
    </recommendedName>
</protein>
<organism evidence="2 3">
    <name type="scientific">Geomonas diazotrophica</name>
    <dbReference type="NCBI Taxonomy" id="2843197"/>
    <lineage>
        <taxon>Bacteria</taxon>
        <taxon>Pseudomonadati</taxon>
        <taxon>Thermodesulfobacteriota</taxon>
        <taxon>Desulfuromonadia</taxon>
        <taxon>Geobacterales</taxon>
        <taxon>Geobacteraceae</taxon>
        <taxon>Geomonas</taxon>
    </lineage>
</organism>
<evidence type="ECO:0000313" key="3">
    <source>
        <dbReference type="Proteomes" id="UP000683493"/>
    </source>
</evidence>
<dbReference type="PROSITE" id="PS51257">
    <property type="entry name" value="PROKAR_LIPOPROTEIN"/>
    <property type="match status" value="1"/>
</dbReference>
<gene>
    <name evidence="2" type="ORF">KP005_08510</name>
</gene>
<keyword evidence="1" id="KW-0732">Signal</keyword>
<keyword evidence="3" id="KW-1185">Reference proteome</keyword>
<evidence type="ECO:0008006" key="4">
    <source>
        <dbReference type="Google" id="ProtNLM"/>
    </source>
</evidence>
<reference evidence="2 3" key="1">
    <citation type="submission" date="2021-06" db="EMBL/GenBank/DDBJ databases">
        <title>Gemonas diversity in paddy soil.</title>
        <authorList>
            <person name="Liu G."/>
        </authorList>
    </citation>
    <scope>NUCLEOTIDE SEQUENCE [LARGE SCALE GENOMIC DNA]</scope>
    <source>
        <strain evidence="2 3">RG29</strain>
    </source>
</reference>
<sequence length="312" mass="31883">MIKKLANVITLVMALTALAGCGGGGGETSGYSGKTAPTALTVGNATVMSLDVVDGLDSVSALGGIAKRAASSPEDSIRIRSLSDALEKSVAAMAQKPALAKTVAEATSGTQYGYSGSFTYAGTLDTTTGKIVATFTYNAYQASADSVIISGSVSVSGTVLALRGGGVQQLNIVISSLQIAEPGGRYGSDAGVLVTVKGRMSIVNDVDKTITLSMVFTDGASGKTYWYKDFSTVVSYSTTTIQGTFYHPDYGYVTLTTLTPLSNATNTYGDPVSGQLLFTGGNGSQVRLTYTGTGVGYLLELDATGTGIYTAL</sequence>